<dbReference type="SUPFAM" id="SSF52402">
    <property type="entry name" value="Adenine nucleotide alpha hydrolases-like"/>
    <property type="match status" value="1"/>
</dbReference>
<dbReference type="AlphaFoldDB" id="A0A9P3PF33"/>
<dbReference type="PANTHER" id="PTHR43033:SF1">
    <property type="entry name" value="TRNA(ILE)-LYSIDINE SYNTHASE-RELATED"/>
    <property type="match status" value="1"/>
</dbReference>
<dbReference type="InterPro" id="IPR011063">
    <property type="entry name" value="TilS/TtcA_N"/>
</dbReference>
<gene>
    <name evidence="8" type="ORF">LshimejAT787_0203180</name>
</gene>
<name>A0A9P3PF33_LYOSH</name>
<dbReference type="Pfam" id="PF01171">
    <property type="entry name" value="ATP_bind_3"/>
    <property type="match status" value="1"/>
</dbReference>
<accession>A0A9P3PF33</accession>
<protein>
    <recommendedName>
        <fullName evidence="1">tRNA(Ile)-lysidine synthetase</fullName>
        <ecNumber evidence="1">6.3.4.19</ecNumber>
    </recommendedName>
</protein>
<organism evidence="8 9">
    <name type="scientific">Lyophyllum shimeji</name>
    <name type="common">Hon-shimeji</name>
    <name type="synonym">Tricholoma shimeji</name>
    <dbReference type="NCBI Taxonomy" id="47721"/>
    <lineage>
        <taxon>Eukaryota</taxon>
        <taxon>Fungi</taxon>
        <taxon>Dikarya</taxon>
        <taxon>Basidiomycota</taxon>
        <taxon>Agaricomycotina</taxon>
        <taxon>Agaricomycetes</taxon>
        <taxon>Agaricomycetidae</taxon>
        <taxon>Agaricales</taxon>
        <taxon>Tricholomatineae</taxon>
        <taxon>Lyophyllaceae</taxon>
        <taxon>Lyophyllum</taxon>
    </lineage>
</organism>
<dbReference type="EMBL" id="BRPK01000002">
    <property type="protein sequence ID" value="GLB34753.1"/>
    <property type="molecule type" value="Genomic_DNA"/>
</dbReference>
<evidence type="ECO:0000256" key="5">
    <source>
        <dbReference type="ARBA" id="ARBA00022840"/>
    </source>
</evidence>
<dbReference type="CDD" id="cd01992">
    <property type="entry name" value="TilS_N"/>
    <property type="match status" value="1"/>
</dbReference>
<proteinExistence type="inferred from homology"/>
<evidence type="ECO:0000256" key="3">
    <source>
        <dbReference type="ARBA" id="ARBA00022694"/>
    </source>
</evidence>
<keyword evidence="5" id="KW-0067">ATP-binding</keyword>
<feature type="domain" description="tRNA(Ile)-lysidine/2-thiocytidine synthase N-terminal" evidence="7">
    <location>
        <begin position="30"/>
        <end position="240"/>
    </location>
</feature>
<evidence type="ECO:0000256" key="1">
    <source>
        <dbReference type="ARBA" id="ARBA00013267"/>
    </source>
</evidence>
<dbReference type="NCBIfam" id="TIGR02432">
    <property type="entry name" value="lysidine_TilS_N"/>
    <property type="match status" value="1"/>
</dbReference>
<sequence>MGVAPLPIARDEFARMFHKCVPPVGWMKSIGVANSGGPDSTCLLFLIHRYLSDKRHALNHPERVVSFTVDHDLQSTSAAMADHAAKFARSLGLQHVTFRIPWSQPPFPPKPVDGQSFEYLARTARYDSLFQAMNETDVKVIGLGHHADDQIETALMRLSWGSTAEGAGGMRPCRRWGMGMGIEGQGMQYGFEGMDRWIVRPLLDVGKERILATCDENRLEYVIDPTNFQPSATLRNAIRHIISRSANDREPQPSQQSWSPEILKRLRMLERTANSLNDLTISLRSPLDELRSGVRALTLNVLDTEDKVDSILRRYSRPTLPGTFLMSSRGLEHVHDSTTRRALILRILRYVSFHPWGSMRAHAKRRKAAIGQIVDTLWRPMDAWSILRPFTAGGGVLWTPVVLKARVACF</sequence>
<comment type="caution">
    <text evidence="8">The sequence shown here is derived from an EMBL/GenBank/DDBJ whole genome shotgun (WGS) entry which is preliminary data.</text>
</comment>
<dbReference type="OrthoDB" id="434144at2759"/>
<evidence type="ECO:0000313" key="9">
    <source>
        <dbReference type="Proteomes" id="UP001063166"/>
    </source>
</evidence>
<evidence type="ECO:0000259" key="7">
    <source>
        <dbReference type="Pfam" id="PF01171"/>
    </source>
</evidence>
<keyword evidence="9" id="KW-1185">Reference proteome</keyword>
<evidence type="ECO:0000256" key="2">
    <source>
        <dbReference type="ARBA" id="ARBA00022598"/>
    </source>
</evidence>
<comment type="catalytic activity">
    <reaction evidence="6">
        <text>cytidine(34) in tRNA(Ile2) + L-lysine + ATP = lysidine(34) in tRNA(Ile2) + AMP + diphosphate + H(+)</text>
        <dbReference type="Rhea" id="RHEA:43744"/>
        <dbReference type="Rhea" id="RHEA-COMP:10625"/>
        <dbReference type="Rhea" id="RHEA-COMP:10670"/>
        <dbReference type="ChEBI" id="CHEBI:15378"/>
        <dbReference type="ChEBI" id="CHEBI:30616"/>
        <dbReference type="ChEBI" id="CHEBI:32551"/>
        <dbReference type="ChEBI" id="CHEBI:33019"/>
        <dbReference type="ChEBI" id="CHEBI:82748"/>
        <dbReference type="ChEBI" id="CHEBI:83665"/>
        <dbReference type="ChEBI" id="CHEBI:456215"/>
        <dbReference type="EC" id="6.3.4.19"/>
    </reaction>
</comment>
<keyword evidence="2" id="KW-0436">Ligase</keyword>
<dbReference type="Proteomes" id="UP001063166">
    <property type="component" value="Unassembled WGS sequence"/>
</dbReference>
<keyword evidence="3" id="KW-0819">tRNA processing</keyword>
<dbReference type="PANTHER" id="PTHR43033">
    <property type="entry name" value="TRNA(ILE)-LYSIDINE SYNTHASE-RELATED"/>
    <property type="match status" value="1"/>
</dbReference>
<evidence type="ECO:0000256" key="6">
    <source>
        <dbReference type="ARBA" id="ARBA00048539"/>
    </source>
</evidence>
<dbReference type="EC" id="6.3.4.19" evidence="1"/>
<dbReference type="InterPro" id="IPR014729">
    <property type="entry name" value="Rossmann-like_a/b/a_fold"/>
</dbReference>
<dbReference type="Gene3D" id="3.40.50.620">
    <property type="entry name" value="HUPs"/>
    <property type="match status" value="1"/>
</dbReference>
<dbReference type="InterPro" id="IPR012795">
    <property type="entry name" value="tRNA_Ile_lys_synt_N"/>
</dbReference>
<dbReference type="InterPro" id="IPR012094">
    <property type="entry name" value="tRNA_Ile_lys_synt"/>
</dbReference>
<dbReference type="GO" id="GO:0008033">
    <property type="term" value="P:tRNA processing"/>
    <property type="evidence" value="ECO:0007669"/>
    <property type="project" value="UniProtKB-KW"/>
</dbReference>
<evidence type="ECO:0000256" key="4">
    <source>
        <dbReference type="ARBA" id="ARBA00022741"/>
    </source>
</evidence>
<keyword evidence="4" id="KW-0547">Nucleotide-binding</keyword>
<reference evidence="8" key="1">
    <citation type="submission" date="2022-07" db="EMBL/GenBank/DDBJ databases">
        <title>The genome of Lyophyllum shimeji provides insight into the initial evolution of ectomycorrhizal fungal genome.</title>
        <authorList>
            <person name="Kobayashi Y."/>
            <person name="Shibata T."/>
            <person name="Hirakawa H."/>
            <person name="Shigenobu S."/>
            <person name="Nishiyama T."/>
            <person name="Yamada A."/>
            <person name="Hasebe M."/>
            <person name="Kawaguchi M."/>
        </authorList>
    </citation>
    <scope>NUCLEOTIDE SEQUENCE</scope>
    <source>
        <strain evidence="8">AT787</strain>
    </source>
</reference>
<dbReference type="GO" id="GO:0005524">
    <property type="term" value="F:ATP binding"/>
    <property type="evidence" value="ECO:0007669"/>
    <property type="project" value="UniProtKB-KW"/>
</dbReference>
<dbReference type="HAMAP" id="MF_01161">
    <property type="entry name" value="tRNA_Ile_lys_synt"/>
    <property type="match status" value="1"/>
</dbReference>
<dbReference type="GO" id="GO:0032267">
    <property type="term" value="F:tRNA(Ile)-lysidine synthase activity"/>
    <property type="evidence" value="ECO:0007669"/>
    <property type="project" value="UniProtKB-EC"/>
</dbReference>
<evidence type="ECO:0000313" key="8">
    <source>
        <dbReference type="EMBL" id="GLB34753.1"/>
    </source>
</evidence>